<dbReference type="Pfam" id="PF00378">
    <property type="entry name" value="ECH_1"/>
    <property type="match status" value="1"/>
</dbReference>
<protein>
    <submittedName>
        <fullName evidence="5">Enoyl-CoA hydratase-related protein</fullName>
    </submittedName>
</protein>
<accession>A0ABU8Q1V7</accession>
<comment type="caution">
    <text evidence="5">The sequence shown here is derived from an EMBL/GenBank/DDBJ whole genome shotgun (WGS) entry which is preliminary data.</text>
</comment>
<dbReference type="EMBL" id="JBBGZA010000001">
    <property type="protein sequence ID" value="MEJ5093725.1"/>
    <property type="molecule type" value="Genomic_DNA"/>
</dbReference>
<dbReference type="RefSeq" id="WP_132884597.1">
    <property type="nucleotide sequence ID" value="NZ_JBBGZA010000001.1"/>
</dbReference>
<reference evidence="5 6" key="1">
    <citation type="submission" date="2023-12" db="EMBL/GenBank/DDBJ databases">
        <title>Gut-associated functions are favored during microbiome assembly across C. elegans life.</title>
        <authorList>
            <person name="Zimmermann J."/>
        </authorList>
    </citation>
    <scope>NUCLEOTIDE SEQUENCE [LARGE SCALE GENOMIC DNA]</scope>
    <source>
        <strain evidence="5 6">JUb134</strain>
    </source>
</reference>
<evidence type="ECO:0000256" key="2">
    <source>
        <dbReference type="ARBA" id="ARBA00023098"/>
    </source>
</evidence>
<gene>
    <name evidence="5" type="ORF">WH159_04145</name>
</gene>
<dbReference type="Proteomes" id="UP001380365">
    <property type="component" value="Unassembled WGS sequence"/>
</dbReference>
<evidence type="ECO:0000256" key="1">
    <source>
        <dbReference type="ARBA" id="ARBA00005254"/>
    </source>
</evidence>
<dbReference type="PROSITE" id="PS00166">
    <property type="entry name" value="ENOYL_COA_HYDRATASE"/>
    <property type="match status" value="1"/>
</dbReference>
<dbReference type="InterPro" id="IPR001753">
    <property type="entry name" value="Enoyl-CoA_hydra/iso"/>
</dbReference>
<dbReference type="CDD" id="cd06558">
    <property type="entry name" value="crotonase-like"/>
    <property type="match status" value="1"/>
</dbReference>
<dbReference type="SUPFAM" id="SSF52096">
    <property type="entry name" value="ClpP/crotonase"/>
    <property type="match status" value="1"/>
</dbReference>
<dbReference type="PANTHER" id="PTHR11941">
    <property type="entry name" value="ENOYL-COA HYDRATASE-RELATED"/>
    <property type="match status" value="1"/>
</dbReference>
<proteinExistence type="inferred from homology"/>
<dbReference type="InterPro" id="IPR029045">
    <property type="entry name" value="ClpP/crotonase-like_dom_sf"/>
</dbReference>
<keyword evidence="3" id="KW-0456">Lyase</keyword>
<evidence type="ECO:0000313" key="6">
    <source>
        <dbReference type="Proteomes" id="UP001380365"/>
    </source>
</evidence>
<keyword evidence="2" id="KW-0443">Lipid metabolism</keyword>
<sequence length="221" mass="24141">MACFYSAPLAWFCSAVDSGENFCAGADLKEFGRRSDPAVAEAHCRNGHAMALALVELDKPLIAAIEGACLGGGFEIALCCQMRIIAEGARLGLPEINRGGFPGTGGIPLLERLLGAARAYRWLARGEIYPIGAAETQGIVDEVVPTGAALDVSLRIANELAARPVHSMRAVTKLLHDDFRREFRAYLERERALYVAIYQTQDAAEGWNSFLEKRPPQWRHI</sequence>
<evidence type="ECO:0000256" key="4">
    <source>
        <dbReference type="RuleBase" id="RU003707"/>
    </source>
</evidence>
<dbReference type="Gene3D" id="3.90.226.10">
    <property type="entry name" value="2-enoyl-CoA Hydratase, Chain A, domain 1"/>
    <property type="match status" value="1"/>
</dbReference>
<dbReference type="InterPro" id="IPR018376">
    <property type="entry name" value="Enoyl-CoA_hyd/isom_CS"/>
</dbReference>
<dbReference type="PANTHER" id="PTHR11941:SF169">
    <property type="entry name" value="(7AS)-7A-METHYL-1,5-DIOXO-2,3,5,6,7,7A-HEXAHYDRO-1H-INDENE-CARBOXYL-COA HYDROLASE"/>
    <property type="match status" value="1"/>
</dbReference>
<name>A0ABU8Q1V7_9SPHN</name>
<organism evidence="5 6">
    <name type="scientific">Sphingomonas molluscorum</name>
    <dbReference type="NCBI Taxonomy" id="418184"/>
    <lineage>
        <taxon>Bacteria</taxon>
        <taxon>Pseudomonadati</taxon>
        <taxon>Pseudomonadota</taxon>
        <taxon>Alphaproteobacteria</taxon>
        <taxon>Sphingomonadales</taxon>
        <taxon>Sphingomonadaceae</taxon>
        <taxon>Sphingomonas</taxon>
    </lineage>
</organism>
<evidence type="ECO:0000313" key="5">
    <source>
        <dbReference type="EMBL" id="MEJ5093725.1"/>
    </source>
</evidence>
<evidence type="ECO:0000256" key="3">
    <source>
        <dbReference type="ARBA" id="ARBA00023239"/>
    </source>
</evidence>
<comment type="similarity">
    <text evidence="1 4">Belongs to the enoyl-CoA hydratase/isomerase family.</text>
</comment>
<keyword evidence="6" id="KW-1185">Reference proteome</keyword>